<keyword evidence="2 6" id="KW-0049">Antioxidant</keyword>
<dbReference type="PANTHER" id="PTHR43110">
    <property type="entry name" value="THIOL PEROXIDASE"/>
    <property type="match status" value="1"/>
</dbReference>
<evidence type="ECO:0000256" key="5">
    <source>
        <dbReference type="ARBA" id="ARBA00023284"/>
    </source>
</evidence>
<evidence type="ECO:0000259" key="7">
    <source>
        <dbReference type="PROSITE" id="PS51352"/>
    </source>
</evidence>
<evidence type="ECO:0000256" key="3">
    <source>
        <dbReference type="ARBA" id="ARBA00023002"/>
    </source>
</evidence>
<dbReference type="InterPro" id="IPR002065">
    <property type="entry name" value="TPX"/>
</dbReference>
<dbReference type="Proteomes" id="UP000000422">
    <property type="component" value="Chromosome"/>
</dbReference>
<evidence type="ECO:0000256" key="6">
    <source>
        <dbReference type="HAMAP-Rule" id="MF_00269"/>
    </source>
</evidence>
<dbReference type="SUPFAM" id="SSF52833">
    <property type="entry name" value="Thioredoxin-like"/>
    <property type="match status" value="1"/>
</dbReference>
<comment type="subunit">
    <text evidence="6">Homodimer.</text>
</comment>
<comment type="similarity">
    <text evidence="6">Belongs to the peroxiredoxin family. Tpx subfamily.</text>
</comment>
<dbReference type="PANTHER" id="PTHR43110:SF1">
    <property type="entry name" value="THIOL PEROXIDASE"/>
    <property type="match status" value="1"/>
</dbReference>
<dbReference type="KEGG" id="wsu:WS1601"/>
<dbReference type="PROSITE" id="PS51352">
    <property type="entry name" value="THIOREDOXIN_2"/>
    <property type="match status" value="1"/>
</dbReference>
<keyword evidence="3 6" id="KW-0560">Oxidoreductase</keyword>
<dbReference type="HAMAP" id="MF_00269">
    <property type="entry name" value="Tpx"/>
    <property type="match status" value="1"/>
</dbReference>
<comment type="function">
    <text evidence="6">Thiol-specific peroxidase that catalyzes the reduction of hydrogen peroxide and organic hydroperoxides to water and alcohols, respectively. Plays a role in cell protection against oxidative stress by detoxifying peroxides.</text>
</comment>
<dbReference type="PROSITE" id="PS01265">
    <property type="entry name" value="TPX"/>
    <property type="match status" value="1"/>
</dbReference>
<comment type="miscellaneous">
    <text evidence="6">The active site is a conserved redox-active cysteine residue, the peroxidatic cysteine (C(P)), which makes the nucleophilic attack on the peroxide substrate. The peroxide oxidizes the C(P)-SH to cysteine sulfenic acid (C(P)-SOH), which then reacts with another cysteine residue, the resolving cysteine (C(R)), to form a disulfide bridge. The disulfide is subsequently reduced by an appropriate electron donor to complete the catalytic cycle. In this atypical 2-Cys peroxiredoxin, C(R) is present in the same subunit to form an intramolecular disulfide. The disulfide is subsequently reduced by thioredoxin.</text>
</comment>
<evidence type="ECO:0000256" key="2">
    <source>
        <dbReference type="ARBA" id="ARBA00022862"/>
    </source>
</evidence>
<feature type="active site" description="Cysteine sulfenic acid (-SOH) intermediate" evidence="6">
    <location>
        <position position="60"/>
    </location>
</feature>
<evidence type="ECO:0000256" key="1">
    <source>
        <dbReference type="ARBA" id="ARBA00022559"/>
    </source>
</evidence>
<name>Q7M8K4_WOLSU</name>
<dbReference type="Pfam" id="PF08534">
    <property type="entry name" value="Redoxin"/>
    <property type="match status" value="1"/>
</dbReference>
<keyword evidence="4 6" id="KW-1015">Disulfide bond</keyword>
<dbReference type="HOGENOM" id="CLU_042529_12_2_7"/>
<dbReference type="AlphaFoldDB" id="Q7M8K4"/>
<feature type="domain" description="Thioredoxin" evidence="7">
    <location>
        <begin position="18"/>
        <end position="166"/>
    </location>
</feature>
<keyword evidence="9" id="KW-1185">Reference proteome</keyword>
<dbReference type="eggNOG" id="COG2077">
    <property type="taxonomic scope" value="Bacteria"/>
</dbReference>
<dbReference type="InterPro" id="IPR050455">
    <property type="entry name" value="Tpx_Peroxidase_subfamily"/>
</dbReference>
<gene>
    <name evidence="6" type="primary">tpx</name>
    <name evidence="8" type="ordered locus">WS1601</name>
</gene>
<reference evidence="8 9" key="1">
    <citation type="journal article" date="2003" name="Proc. Natl. Acad. Sci. U.S.A.">
        <title>Complete genome sequence and analysis of Wolinella succinogenes.</title>
        <authorList>
            <person name="Baar C."/>
            <person name="Eppinger M."/>
            <person name="Raddatz G."/>
            <person name="Simon JM."/>
            <person name="Lanz C."/>
            <person name="Klimmek O."/>
            <person name="Nandakumar R."/>
            <person name="Gross R."/>
            <person name="Rosinus A."/>
            <person name="Keller H."/>
            <person name="Jagtap P."/>
            <person name="Linke B."/>
            <person name="Meyer F."/>
            <person name="Lederer H."/>
            <person name="Schuster S.C."/>
        </authorList>
    </citation>
    <scope>NUCLEOTIDE SEQUENCE [LARGE SCALE GENOMIC DNA]</scope>
    <source>
        <strain evidence="9">ATCC 29543 / DSM 1740 / CCUG 13145 / JCM 31913 / LMG 7466 / NCTC 11488 / FDC 602W</strain>
    </source>
</reference>
<dbReference type="Gene3D" id="3.40.30.10">
    <property type="entry name" value="Glutaredoxin"/>
    <property type="match status" value="1"/>
</dbReference>
<feature type="disulfide bond" description="Redox-active" evidence="6">
    <location>
        <begin position="60"/>
        <end position="94"/>
    </location>
</feature>
<evidence type="ECO:0000313" key="8">
    <source>
        <dbReference type="EMBL" id="CAE10637.1"/>
    </source>
</evidence>
<dbReference type="CDD" id="cd03014">
    <property type="entry name" value="PRX_Atyp2cys"/>
    <property type="match status" value="1"/>
</dbReference>
<dbReference type="EMBL" id="BX571661">
    <property type="protein sequence ID" value="CAE10637.1"/>
    <property type="molecule type" value="Genomic_DNA"/>
</dbReference>
<keyword evidence="1 6" id="KW-0575">Peroxidase</keyword>
<proteinExistence type="inferred from homology"/>
<dbReference type="NCBIfam" id="NF001808">
    <property type="entry name" value="PRK00522.1"/>
    <property type="match status" value="1"/>
</dbReference>
<comment type="catalytic activity">
    <reaction evidence="6">
        <text>a hydroperoxide + [thioredoxin]-dithiol = an alcohol + [thioredoxin]-disulfide + H2O</text>
        <dbReference type="Rhea" id="RHEA:62620"/>
        <dbReference type="Rhea" id="RHEA-COMP:10698"/>
        <dbReference type="Rhea" id="RHEA-COMP:10700"/>
        <dbReference type="ChEBI" id="CHEBI:15377"/>
        <dbReference type="ChEBI" id="CHEBI:29950"/>
        <dbReference type="ChEBI" id="CHEBI:30879"/>
        <dbReference type="ChEBI" id="CHEBI:35924"/>
        <dbReference type="ChEBI" id="CHEBI:50058"/>
        <dbReference type="EC" id="1.11.1.24"/>
    </reaction>
</comment>
<dbReference type="InterPro" id="IPR036249">
    <property type="entry name" value="Thioredoxin-like_sf"/>
</dbReference>
<dbReference type="GO" id="GO:0008379">
    <property type="term" value="F:thioredoxin peroxidase activity"/>
    <property type="evidence" value="ECO:0007669"/>
    <property type="project" value="UniProtKB-UniRule"/>
</dbReference>
<sequence length="166" mass="17512">MANTKLKGHPVQLGGTELNLGDLAPKIALVAKDLSEKSVGGASGKYQIINVVPSLDTGVCATQTRKFNEKAAALPEVEVFVVSMDLPFAQGRFCATEGIENLTVLSDFRSKSFAQSYGMLLADGPLAGVTARAVFVVDPAGKIIYKELVPEITEEPNYELALGAIG</sequence>
<dbReference type="EC" id="1.11.1.24" evidence="6"/>
<evidence type="ECO:0000313" key="9">
    <source>
        <dbReference type="Proteomes" id="UP000000422"/>
    </source>
</evidence>
<accession>Q7M8K4</accession>
<dbReference type="InterPro" id="IPR013766">
    <property type="entry name" value="Thioredoxin_domain"/>
</dbReference>
<keyword evidence="5 6" id="KW-0676">Redox-active center</keyword>
<dbReference type="RefSeq" id="WP_011139421.1">
    <property type="nucleotide sequence ID" value="NC_005090.1"/>
</dbReference>
<dbReference type="InterPro" id="IPR013740">
    <property type="entry name" value="Redoxin"/>
</dbReference>
<dbReference type="STRING" id="273121.WS1601"/>
<dbReference type="InterPro" id="IPR018219">
    <property type="entry name" value="Tpx_CS"/>
</dbReference>
<organism evidence="8 9">
    <name type="scientific">Wolinella succinogenes (strain ATCC 29543 / DSM 1740 / CCUG 13145 / JCM 31913 / LMG 7466 / NCTC 11488 / FDC 602W)</name>
    <name type="common">Vibrio succinogenes</name>
    <dbReference type="NCBI Taxonomy" id="273121"/>
    <lineage>
        <taxon>Bacteria</taxon>
        <taxon>Pseudomonadati</taxon>
        <taxon>Campylobacterota</taxon>
        <taxon>Epsilonproteobacteria</taxon>
        <taxon>Campylobacterales</taxon>
        <taxon>Helicobacteraceae</taxon>
        <taxon>Wolinella</taxon>
    </lineage>
</organism>
<protein>
    <recommendedName>
        <fullName evidence="6">Thiol peroxidase</fullName>
        <shortName evidence="6">Tpx</shortName>
        <ecNumber evidence="6">1.11.1.24</ecNumber>
    </recommendedName>
    <alternativeName>
        <fullName evidence="6">Peroxiredoxin tpx</fullName>
        <shortName evidence="6">Prx</shortName>
    </alternativeName>
    <alternativeName>
        <fullName evidence="6">Thioredoxin peroxidase</fullName>
    </alternativeName>
    <alternativeName>
        <fullName evidence="6">Thioredoxin-dependent peroxiredoxin</fullName>
    </alternativeName>
</protein>
<evidence type="ECO:0000256" key="4">
    <source>
        <dbReference type="ARBA" id="ARBA00023157"/>
    </source>
</evidence>